<dbReference type="PANTHER" id="PTHR34301:SF8">
    <property type="entry name" value="ATPASE DOMAIN-CONTAINING PROTEIN"/>
    <property type="match status" value="1"/>
</dbReference>
<reference evidence="2 3" key="1">
    <citation type="journal article" date="2021" name="Sci. Rep.">
        <title>The distribution of antibiotic resistance genes in chicken gut microbiota commensals.</title>
        <authorList>
            <person name="Juricova H."/>
            <person name="Matiasovicova J."/>
            <person name="Kubasova T."/>
            <person name="Cejkova D."/>
            <person name="Rychlik I."/>
        </authorList>
    </citation>
    <scope>NUCLEOTIDE SEQUENCE [LARGE SCALE GENOMIC DNA]</scope>
    <source>
        <strain evidence="2 3">An829</strain>
    </source>
</reference>
<dbReference type="RefSeq" id="WP_205103266.1">
    <property type="nucleotide sequence ID" value="NZ_JACJJC010000012.1"/>
</dbReference>
<dbReference type="InterPro" id="IPR011579">
    <property type="entry name" value="ATPase_dom"/>
</dbReference>
<evidence type="ECO:0000259" key="1">
    <source>
        <dbReference type="Pfam" id="PF01637"/>
    </source>
</evidence>
<gene>
    <name evidence="2" type="ORF">H6A60_08115</name>
</gene>
<feature type="domain" description="ATPase" evidence="1">
    <location>
        <begin position="19"/>
        <end position="193"/>
    </location>
</feature>
<dbReference type="Gene3D" id="3.40.50.300">
    <property type="entry name" value="P-loop containing nucleotide triphosphate hydrolases"/>
    <property type="match status" value="1"/>
</dbReference>
<dbReference type="PANTHER" id="PTHR34301">
    <property type="entry name" value="DNA-BINDING PROTEIN-RELATED"/>
    <property type="match status" value="1"/>
</dbReference>
<dbReference type="Pfam" id="PF01637">
    <property type="entry name" value="ATPase_2"/>
    <property type="match status" value="1"/>
</dbReference>
<dbReference type="EMBL" id="JACJJC010000012">
    <property type="protein sequence ID" value="MBM6704443.1"/>
    <property type="molecule type" value="Genomic_DNA"/>
</dbReference>
<protein>
    <submittedName>
        <fullName evidence="2">ATP-binding protein</fullName>
    </submittedName>
</protein>
<sequence length="367" mass="41982">MTDPFNPFKFGTDVDGEFFTDRTEELPKVRQMLAGHNHLVLISPRRYGKTSLVRKAILESGRPAVFVNVQMAVSASALAELLLKSFLSVHPWERFKESLKRFRAKPTFTYNIETNGMEVSFDTSVKGTVALEDVLNLMDEKSDPQNRLIVVLDEFQEIVNLEAGTDKLLRGIMQLHKNINYLFLGSEESMMTAIFEDIKSPFFHFGALMRLRRIPYDDFQRFLVDRLKAIRGDKSDNEARTILELTKCHPFYTQQLASVFWDLCERNAEQATVQRAAEEIIRGLSAAYMILWSKQNRTNRHILAVLSQGGKLQSIRDFPSSTVYAAVARMKKDGVIVRDEEFVLEDPFFALWIRQSMQQAAIGLPAS</sequence>
<name>A0ABS2DT55_9BURK</name>
<dbReference type="GO" id="GO:0005524">
    <property type="term" value="F:ATP binding"/>
    <property type="evidence" value="ECO:0007669"/>
    <property type="project" value="UniProtKB-KW"/>
</dbReference>
<keyword evidence="2" id="KW-0067">ATP-binding</keyword>
<dbReference type="SUPFAM" id="SSF52540">
    <property type="entry name" value="P-loop containing nucleoside triphosphate hydrolases"/>
    <property type="match status" value="1"/>
</dbReference>
<organism evidence="2 3">
    <name type="scientific">Sutterella massiliensis</name>
    <dbReference type="NCBI Taxonomy" id="1816689"/>
    <lineage>
        <taxon>Bacteria</taxon>
        <taxon>Pseudomonadati</taxon>
        <taxon>Pseudomonadota</taxon>
        <taxon>Betaproteobacteria</taxon>
        <taxon>Burkholderiales</taxon>
        <taxon>Sutterellaceae</taxon>
        <taxon>Sutterella</taxon>
    </lineage>
</organism>
<keyword evidence="3" id="KW-1185">Reference proteome</keyword>
<evidence type="ECO:0000313" key="3">
    <source>
        <dbReference type="Proteomes" id="UP000715095"/>
    </source>
</evidence>
<dbReference type="InterPro" id="IPR027417">
    <property type="entry name" value="P-loop_NTPase"/>
</dbReference>
<dbReference type="Proteomes" id="UP000715095">
    <property type="component" value="Unassembled WGS sequence"/>
</dbReference>
<comment type="caution">
    <text evidence="2">The sequence shown here is derived from an EMBL/GenBank/DDBJ whole genome shotgun (WGS) entry which is preliminary data.</text>
</comment>
<evidence type="ECO:0000313" key="2">
    <source>
        <dbReference type="EMBL" id="MBM6704443.1"/>
    </source>
</evidence>
<proteinExistence type="predicted"/>
<accession>A0ABS2DT55</accession>
<keyword evidence="2" id="KW-0547">Nucleotide-binding</keyword>